<evidence type="ECO:0000313" key="10">
    <source>
        <dbReference type="Proteomes" id="UP001642409"/>
    </source>
</evidence>
<dbReference type="EMBL" id="CATOUU010000017">
    <property type="protein sequence ID" value="CAI9913058.1"/>
    <property type="molecule type" value="Genomic_DNA"/>
</dbReference>
<dbReference type="AlphaFoldDB" id="A0AA86UM40"/>
<keyword evidence="10" id="KW-1185">Reference proteome</keyword>
<keyword evidence="4" id="KW-1133">Transmembrane helix</keyword>
<dbReference type="EMBL" id="CAXDID020000179">
    <property type="protein sequence ID" value="CAL6049375.1"/>
    <property type="molecule type" value="Genomic_DNA"/>
</dbReference>
<evidence type="ECO:0000313" key="6">
    <source>
        <dbReference type="EMBL" id="CAI9913058.1"/>
    </source>
</evidence>
<comment type="caution">
    <text evidence="7">The sequence shown here is derived from an EMBL/GenBank/DDBJ whole genome shotgun (WGS) entry which is preliminary data.</text>
</comment>
<accession>A0AA86UM40</accession>
<comment type="similarity">
    <text evidence="2">Belongs to the IFI6/IFI27 family.</text>
</comment>
<reference evidence="8 10" key="2">
    <citation type="submission" date="2024-07" db="EMBL/GenBank/DDBJ databases">
        <authorList>
            <person name="Akdeniz Z."/>
        </authorList>
    </citation>
    <scope>NUCLEOTIDE SEQUENCE [LARGE SCALE GENOMIC DNA]</scope>
</reference>
<evidence type="ECO:0000313" key="8">
    <source>
        <dbReference type="EMBL" id="CAL6049375.1"/>
    </source>
</evidence>
<organism evidence="7">
    <name type="scientific">Hexamita inflata</name>
    <dbReference type="NCBI Taxonomy" id="28002"/>
    <lineage>
        <taxon>Eukaryota</taxon>
        <taxon>Metamonada</taxon>
        <taxon>Diplomonadida</taxon>
        <taxon>Hexamitidae</taxon>
        <taxon>Hexamitinae</taxon>
        <taxon>Hexamita</taxon>
    </lineage>
</organism>
<protein>
    <submittedName>
        <fullName evidence="7">Uncharacterized protein</fullName>
    </submittedName>
</protein>
<dbReference type="InterPro" id="IPR009311">
    <property type="entry name" value="IFI6/IFI27-like"/>
</dbReference>
<dbReference type="InterPro" id="IPR038213">
    <property type="entry name" value="IFI6/IFI27-like_sf"/>
</dbReference>
<evidence type="ECO:0000256" key="2">
    <source>
        <dbReference type="ARBA" id="ARBA00007262"/>
    </source>
</evidence>
<evidence type="ECO:0000256" key="3">
    <source>
        <dbReference type="ARBA" id="ARBA00022692"/>
    </source>
</evidence>
<keyword evidence="3" id="KW-0812">Transmembrane</keyword>
<evidence type="ECO:0000256" key="5">
    <source>
        <dbReference type="ARBA" id="ARBA00023136"/>
    </source>
</evidence>
<comment type="subcellular location">
    <subcellularLocation>
        <location evidence="1">Membrane</location>
        <topology evidence="1">Multi-pass membrane protein</topology>
    </subcellularLocation>
</comment>
<dbReference type="Proteomes" id="UP001642409">
    <property type="component" value="Unassembled WGS sequence"/>
</dbReference>
<dbReference type="EMBL" id="CAXDID020000577">
    <property type="protein sequence ID" value="CAL6104079.1"/>
    <property type="molecule type" value="Genomic_DNA"/>
</dbReference>
<evidence type="ECO:0000313" key="9">
    <source>
        <dbReference type="EMBL" id="CAL6104079.1"/>
    </source>
</evidence>
<evidence type="ECO:0000256" key="1">
    <source>
        <dbReference type="ARBA" id="ARBA00004141"/>
    </source>
</evidence>
<proteinExistence type="inferred from homology"/>
<dbReference type="GO" id="GO:0016020">
    <property type="term" value="C:membrane"/>
    <property type="evidence" value="ECO:0007669"/>
    <property type="project" value="UniProtKB-SubCell"/>
</dbReference>
<dbReference type="Pfam" id="PF06140">
    <property type="entry name" value="Ifi-6-16"/>
    <property type="match status" value="1"/>
</dbReference>
<keyword evidence="5" id="KW-0472">Membrane</keyword>
<name>A0AA86UM40_9EUKA</name>
<dbReference type="EMBL" id="CATOUU010000879">
    <property type="protein sequence ID" value="CAI9956742.1"/>
    <property type="molecule type" value="Genomic_DNA"/>
</dbReference>
<reference evidence="7" key="1">
    <citation type="submission" date="2023-06" db="EMBL/GenBank/DDBJ databases">
        <authorList>
            <person name="Kurt Z."/>
        </authorList>
    </citation>
    <scope>NUCLEOTIDE SEQUENCE</scope>
</reference>
<evidence type="ECO:0000313" key="7">
    <source>
        <dbReference type="EMBL" id="CAI9956742.1"/>
    </source>
</evidence>
<evidence type="ECO:0000256" key="4">
    <source>
        <dbReference type="ARBA" id="ARBA00022989"/>
    </source>
</evidence>
<dbReference type="Gene3D" id="6.10.110.10">
    <property type="match status" value="1"/>
</dbReference>
<sequence length="112" mass="11588">MLFFSTIGSWFLAKIGFGATGVIAGSIAAGIQAMIGNVAAGSFFAMLQGAAMAGSNLVPVIGLTMTTIIAYPFKGAANIVITIFGLKPCQDSEKCVCPVSVPDAWKLIRNKE</sequence>
<gene>
    <name evidence="8" type="ORF">HINF_LOCUS43229</name>
    <name evidence="7" type="ORF">HINF_LOCUS44387</name>
    <name evidence="6" type="ORF">HINF_LOCUS703</name>
    <name evidence="9" type="ORF">HINF_LOCUS72566</name>
</gene>